<evidence type="ECO:0000313" key="2">
    <source>
        <dbReference type="EMBL" id="KAG2219564.1"/>
    </source>
</evidence>
<protein>
    <submittedName>
        <fullName evidence="2">Uncharacterized protein</fullName>
    </submittedName>
</protein>
<name>A0A8H7VM09_9FUNG</name>
<dbReference type="AlphaFoldDB" id="A0A8H7VM09"/>
<feature type="compositionally biased region" description="Basic residues" evidence="1">
    <location>
        <begin position="458"/>
        <end position="474"/>
    </location>
</feature>
<feature type="compositionally biased region" description="Basic and acidic residues" evidence="1">
    <location>
        <begin position="664"/>
        <end position="678"/>
    </location>
</feature>
<accession>A0A8H7VM09</accession>
<organism evidence="2 3">
    <name type="scientific">Circinella minor</name>
    <dbReference type="NCBI Taxonomy" id="1195481"/>
    <lineage>
        <taxon>Eukaryota</taxon>
        <taxon>Fungi</taxon>
        <taxon>Fungi incertae sedis</taxon>
        <taxon>Mucoromycota</taxon>
        <taxon>Mucoromycotina</taxon>
        <taxon>Mucoromycetes</taxon>
        <taxon>Mucorales</taxon>
        <taxon>Lichtheimiaceae</taxon>
        <taxon>Circinella</taxon>
    </lineage>
</organism>
<evidence type="ECO:0000256" key="1">
    <source>
        <dbReference type="SAM" id="MobiDB-lite"/>
    </source>
</evidence>
<feature type="compositionally biased region" description="Polar residues" evidence="1">
    <location>
        <begin position="636"/>
        <end position="647"/>
    </location>
</feature>
<dbReference type="EMBL" id="JAEPRB010000174">
    <property type="protein sequence ID" value="KAG2219564.1"/>
    <property type="molecule type" value="Genomic_DNA"/>
</dbReference>
<dbReference type="OrthoDB" id="2291000at2759"/>
<sequence>MFSNFGYSRRPTTITTYKRKRNDPLPATLSDDDSDLDEPILSTNTITRSSPSVKLGNNISYDTFSTATSIQHPISTFLDKQLEINKRNITFEEELPPQQQQLEITQALQPQQSINIALSSPTIQPVVQSSSVAEYQERSTSSFSAPTIENNSSTLDMASVNLLETSQHVQQQYQLFDTSFQIPSQSLPSILDTPFDWMTLGSTFGQNVAALPSAPDPLSLLQPQAQQQQQQQEFRPASNNGSAISTIAPMPIGCNDSFIPIQPTPQSVVDIDTLSNITINNIYTNKENNVTSNVHLSLEPSFSSSPSSSPSSFDIFKIPEIPTPSISPRFVEKQSSQSNSNTPFDVFDFPLENNVPKVTKKYQSPTKQPLIIATPAATSAAPETVKKNANQTQFDIFDFPEDDDTNILELKMISTPPPSLSSSSFPAKNNNERDKNPLKRNVSQANSAYTIPKEPLRPRQHQHQQKRKPLSLKKSKSDTPSSSGRRVRFAPEILISTFYRTSLDRSQPFSAPTFSEETVKETEECSFSVPSSQQQQQQQLPIKRKRNLVSKLRGATGAVSMQSSNCPSLRKYNFDDDEDEDDRGGEEETMVETTKMMDEDDEEYRQRMQRELVAIMQNEFGQEDEQEKEGNQGQENISSRPQYQPKNPMNVRVTYKSSKRHHHLQQDGERQQGQDREMIELDNLLDKLRAGGTDL</sequence>
<dbReference type="Proteomes" id="UP000646827">
    <property type="component" value="Unassembled WGS sequence"/>
</dbReference>
<evidence type="ECO:0000313" key="3">
    <source>
        <dbReference type="Proteomes" id="UP000646827"/>
    </source>
</evidence>
<proteinExistence type="predicted"/>
<keyword evidence="3" id="KW-1185">Reference proteome</keyword>
<feature type="region of interest" description="Disordered" evidence="1">
    <location>
        <begin position="525"/>
        <end position="592"/>
    </location>
</feature>
<gene>
    <name evidence="2" type="ORF">INT45_013223</name>
</gene>
<feature type="compositionally biased region" description="Acidic residues" evidence="1">
    <location>
        <begin position="575"/>
        <end position="590"/>
    </location>
</feature>
<feature type="region of interest" description="Disordered" evidence="1">
    <location>
        <begin position="616"/>
        <end position="678"/>
    </location>
</feature>
<comment type="caution">
    <text evidence="2">The sequence shown here is derived from an EMBL/GenBank/DDBJ whole genome shotgun (WGS) entry which is preliminary data.</text>
</comment>
<feature type="region of interest" description="Disordered" evidence="1">
    <location>
        <begin position="413"/>
        <end position="487"/>
    </location>
</feature>
<reference evidence="2 3" key="1">
    <citation type="submission" date="2020-12" db="EMBL/GenBank/DDBJ databases">
        <title>Metabolic potential, ecology and presence of endohyphal bacteria is reflected in genomic diversity of Mucoromycotina.</title>
        <authorList>
            <person name="Muszewska A."/>
            <person name="Okrasinska A."/>
            <person name="Steczkiewicz K."/>
            <person name="Drgas O."/>
            <person name="Orlowska M."/>
            <person name="Perlinska-Lenart U."/>
            <person name="Aleksandrzak-Piekarczyk T."/>
            <person name="Szatraj K."/>
            <person name="Zielenkiewicz U."/>
            <person name="Pilsyk S."/>
            <person name="Malc E."/>
            <person name="Mieczkowski P."/>
            <person name="Kruszewska J.S."/>
            <person name="Biernat P."/>
            <person name="Pawlowska J."/>
        </authorList>
    </citation>
    <scope>NUCLEOTIDE SEQUENCE [LARGE SCALE GENOMIC DNA]</scope>
    <source>
        <strain evidence="2 3">CBS 142.35</strain>
    </source>
</reference>